<comment type="caution">
    <text evidence="1">The sequence shown here is derived from an EMBL/GenBank/DDBJ whole genome shotgun (WGS) entry which is preliminary data.</text>
</comment>
<proteinExistence type="predicted"/>
<dbReference type="Proteomes" id="UP001375240">
    <property type="component" value="Unassembled WGS sequence"/>
</dbReference>
<evidence type="ECO:0008006" key="3">
    <source>
        <dbReference type="Google" id="ProtNLM"/>
    </source>
</evidence>
<sequence length="350" mass="38920">MTWANSIFLPPELVFEVVAHCDAPELRALAQTSRDSYEFCLREQIINHRHPLTLPHAVTSGWLDERKTDGLYDHISAVAIDVSEDIWLDALNPNDAQVDAEFDRTRLDPLYDLLLSRSRRGKTTSLHIYTHGEKDCNVFLLVDIITHAFWIAPDAIDSLAIDVSVAECDETTLHAYARERAHDVRSLGLFKGGRTCAPVTSLAISALAVNADDVFKSLVGMASSVIAKGPSVEVPLESLSMAVRWKPYSNASSNKSDAQGRGYALDRVSVYTFTFNFTISATLQRLHFEDRGLSSHLPASGWSYPEAHLVWPKLAEIQVDMGLEHSANSEQSLVLFGHDGDGRTQFEIRR</sequence>
<protein>
    <recommendedName>
        <fullName evidence="3">F-box domain-containing protein</fullName>
    </recommendedName>
</protein>
<keyword evidence="2" id="KW-1185">Reference proteome</keyword>
<reference evidence="1 2" key="1">
    <citation type="submission" date="2019-10" db="EMBL/GenBank/DDBJ databases">
        <authorList>
            <person name="Palmer J.M."/>
        </authorList>
    </citation>
    <scope>NUCLEOTIDE SEQUENCE [LARGE SCALE GENOMIC DNA]</scope>
    <source>
        <strain evidence="1 2">TWF696</strain>
    </source>
</reference>
<organism evidence="1 2">
    <name type="scientific">Orbilia brochopaga</name>
    <dbReference type="NCBI Taxonomy" id="3140254"/>
    <lineage>
        <taxon>Eukaryota</taxon>
        <taxon>Fungi</taxon>
        <taxon>Dikarya</taxon>
        <taxon>Ascomycota</taxon>
        <taxon>Pezizomycotina</taxon>
        <taxon>Orbiliomycetes</taxon>
        <taxon>Orbiliales</taxon>
        <taxon>Orbiliaceae</taxon>
        <taxon>Orbilia</taxon>
    </lineage>
</organism>
<dbReference type="CDD" id="cd09917">
    <property type="entry name" value="F-box_SF"/>
    <property type="match status" value="1"/>
</dbReference>
<evidence type="ECO:0000313" key="2">
    <source>
        <dbReference type="Proteomes" id="UP001375240"/>
    </source>
</evidence>
<evidence type="ECO:0000313" key="1">
    <source>
        <dbReference type="EMBL" id="KAK6331148.1"/>
    </source>
</evidence>
<gene>
    <name evidence="1" type="ORF">TWF696_003217</name>
</gene>
<dbReference type="EMBL" id="JAVHNQ010000016">
    <property type="protein sequence ID" value="KAK6331148.1"/>
    <property type="molecule type" value="Genomic_DNA"/>
</dbReference>
<accession>A0AAV9U208</accession>
<name>A0AAV9U208_9PEZI</name>
<dbReference type="AlphaFoldDB" id="A0AAV9U208"/>